<dbReference type="EMBL" id="REGN01000018">
    <property type="protein sequence ID" value="RNA45133.1"/>
    <property type="molecule type" value="Genomic_DNA"/>
</dbReference>
<keyword evidence="3" id="KW-1185">Reference proteome</keyword>
<protein>
    <submittedName>
        <fullName evidence="2">Uncharacterized protein</fullName>
    </submittedName>
</protein>
<gene>
    <name evidence="2" type="ORF">BpHYR1_022753</name>
</gene>
<feature type="region of interest" description="Disordered" evidence="1">
    <location>
        <begin position="1"/>
        <end position="78"/>
    </location>
</feature>
<comment type="caution">
    <text evidence="2">The sequence shown here is derived from an EMBL/GenBank/DDBJ whole genome shotgun (WGS) entry which is preliminary data.</text>
</comment>
<reference evidence="2 3" key="1">
    <citation type="journal article" date="2018" name="Sci. Rep.">
        <title>Genomic signatures of local adaptation to the degree of environmental predictability in rotifers.</title>
        <authorList>
            <person name="Franch-Gras L."/>
            <person name="Hahn C."/>
            <person name="Garcia-Roger E.M."/>
            <person name="Carmona M.J."/>
            <person name="Serra M."/>
            <person name="Gomez A."/>
        </authorList>
    </citation>
    <scope>NUCLEOTIDE SEQUENCE [LARGE SCALE GENOMIC DNA]</scope>
    <source>
        <strain evidence="2">HYR1</strain>
    </source>
</reference>
<proteinExistence type="predicted"/>
<feature type="compositionally biased region" description="Polar residues" evidence="1">
    <location>
        <begin position="20"/>
        <end position="47"/>
    </location>
</feature>
<accession>A0A3M7TAK2</accession>
<organism evidence="2 3">
    <name type="scientific">Brachionus plicatilis</name>
    <name type="common">Marine rotifer</name>
    <name type="synonym">Brachionus muelleri</name>
    <dbReference type="NCBI Taxonomy" id="10195"/>
    <lineage>
        <taxon>Eukaryota</taxon>
        <taxon>Metazoa</taxon>
        <taxon>Spiralia</taxon>
        <taxon>Gnathifera</taxon>
        <taxon>Rotifera</taxon>
        <taxon>Eurotatoria</taxon>
        <taxon>Monogononta</taxon>
        <taxon>Pseudotrocha</taxon>
        <taxon>Ploima</taxon>
        <taxon>Brachionidae</taxon>
        <taxon>Brachionus</taxon>
    </lineage>
</organism>
<evidence type="ECO:0000256" key="1">
    <source>
        <dbReference type="SAM" id="MobiDB-lite"/>
    </source>
</evidence>
<name>A0A3M7TAK2_BRAPC</name>
<sequence length="98" mass="11004">MTRFGASSRGRRKRCAPALQRNSFGPLNPALINNTIPSTSTALQVTNEPAPKKPGRPRKVEETQTPAVETQAKKRRRTKKFALNNTLLFTLNIKNKKF</sequence>
<evidence type="ECO:0000313" key="2">
    <source>
        <dbReference type="EMBL" id="RNA45133.1"/>
    </source>
</evidence>
<dbReference type="AlphaFoldDB" id="A0A3M7TAK2"/>
<evidence type="ECO:0000313" key="3">
    <source>
        <dbReference type="Proteomes" id="UP000276133"/>
    </source>
</evidence>
<dbReference type="Proteomes" id="UP000276133">
    <property type="component" value="Unassembled WGS sequence"/>
</dbReference>